<evidence type="ECO:0008006" key="4">
    <source>
        <dbReference type="Google" id="ProtNLM"/>
    </source>
</evidence>
<evidence type="ECO:0000256" key="1">
    <source>
        <dbReference type="SAM" id="MobiDB-lite"/>
    </source>
</evidence>
<dbReference type="EMBL" id="QUSF01000045">
    <property type="protein sequence ID" value="RLV98120.1"/>
    <property type="molecule type" value="Genomic_DNA"/>
</dbReference>
<evidence type="ECO:0000313" key="2">
    <source>
        <dbReference type="EMBL" id="RLV98120.1"/>
    </source>
</evidence>
<evidence type="ECO:0000313" key="3">
    <source>
        <dbReference type="Proteomes" id="UP000276834"/>
    </source>
</evidence>
<protein>
    <recommendedName>
        <fullName evidence="4">Ig-like domain-containing protein</fullName>
    </recommendedName>
</protein>
<keyword evidence="3" id="KW-1185">Reference proteome</keyword>
<dbReference type="AlphaFoldDB" id="A0A3L8S790"/>
<accession>A0A3L8S790</accession>
<feature type="region of interest" description="Disordered" evidence="1">
    <location>
        <begin position="11"/>
        <end position="35"/>
    </location>
</feature>
<name>A0A3L8S790_CHLGU</name>
<organism evidence="2 3">
    <name type="scientific">Chloebia gouldiae</name>
    <name type="common">Gouldian finch</name>
    <name type="synonym">Erythrura gouldiae</name>
    <dbReference type="NCBI Taxonomy" id="44316"/>
    <lineage>
        <taxon>Eukaryota</taxon>
        <taxon>Metazoa</taxon>
        <taxon>Chordata</taxon>
        <taxon>Craniata</taxon>
        <taxon>Vertebrata</taxon>
        <taxon>Euteleostomi</taxon>
        <taxon>Archelosauria</taxon>
        <taxon>Archosauria</taxon>
        <taxon>Dinosauria</taxon>
        <taxon>Saurischia</taxon>
        <taxon>Theropoda</taxon>
        <taxon>Coelurosauria</taxon>
        <taxon>Aves</taxon>
        <taxon>Neognathae</taxon>
        <taxon>Neoaves</taxon>
        <taxon>Telluraves</taxon>
        <taxon>Australaves</taxon>
        <taxon>Passeriformes</taxon>
        <taxon>Passeroidea</taxon>
        <taxon>Passeridae</taxon>
        <taxon>Chloebia</taxon>
    </lineage>
</organism>
<feature type="compositionally biased region" description="Low complexity" evidence="1">
    <location>
        <begin position="20"/>
        <end position="34"/>
    </location>
</feature>
<proteinExistence type="predicted"/>
<dbReference type="OrthoDB" id="10048737at2759"/>
<comment type="caution">
    <text evidence="2">The sequence shown here is derived from an EMBL/GenBank/DDBJ whole genome shotgun (WGS) entry which is preliminary data.</text>
</comment>
<gene>
    <name evidence="2" type="ORF">DV515_00011119</name>
</gene>
<dbReference type="Proteomes" id="UP000276834">
    <property type="component" value="Unassembled WGS sequence"/>
</dbReference>
<reference evidence="2 3" key="1">
    <citation type="journal article" date="2018" name="Proc. R. Soc. B">
        <title>A non-coding region near Follistatin controls head colour polymorphism in the Gouldian finch.</title>
        <authorList>
            <person name="Toomey M.B."/>
            <person name="Marques C.I."/>
            <person name="Andrade P."/>
            <person name="Araujo P.M."/>
            <person name="Sabatino S."/>
            <person name="Gazda M.A."/>
            <person name="Afonso S."/>
            <person name="Lopes R.J."/>
            <person name="Corbo J.C."/>
            <person name="Carneiro M."/>
        </authorList>
    </citation>
    <scope>NUCLEOTIDE SEQUENCE [LARGE SCALE GENOMIC DNA]</scope>
    <source>
        <strain evidence="2">Red01</strain>
        <tissue evidence="2">Muscle</tissue>
    </source>
</reference>
<sequence length="120" mass="13447">MLLALKGTAFPKPPHRPRVRSSLSSSFLSPGPSSQCLHPSQLIQHNQKGSPKTTRQRLLRETLFPPIYLWAKKGQVIKEASGDFYETIVDHTFFFEPVSCEVTNALGSTNISRTVDVYCE</sequence>